<dbReference type="VEuPathDB" id="VectorBase:PPAPM1_010910"/>
<feature type="compositionally biased region" description="Basic and acidic residues" evidence="1">
    <location>
        <begin position="380"/>
        <end position="391"/>
    </location>
</feature>
<dbReference type="EnsemblMetazoa" id="PPAI003107-RA">
    <property type="protein sequence ID" value="PPAI003107-PA"/>
    <property type="gene ID" value="PPAI003107"/>
</dbReference>
<name>A0A1B0D6J8_PHLPP</name>
<sequence length="467" mass="54406">MPPRRGRKRKATSDDADTPCVIIDTVETADVPEWFRRSNVNSLVKKKITTLFPGDSDLAENKEFQEKYLEYFYKLYTEKPTSRRHPDLRLSELHFRDPPMSREDIRHCFLNNIYMLECRVDMTKRNLYLKCEKHSYMNFMNKYESYRNAEAFPSFRRLSHRTMKYVNKYMSKFLRYLDNLEEKDRLRDQVNTSNESSVEDATAKKSSAAPRSVKLRRLQEEKERQEVLDESENHEEDSDEVRESAVAALYNLDGMPPEFREECEKILRDADHPTESASKPGPSRIKSSAAPLSVKLQRVEQEQRRNLSAQQKKSAESHPESEEASTEYDQAAVEALYNEVYNLGDSEILAELEEIDCQTPQKTVPLEMNKKKKSQPRSQAIDDEKENRTMDMSDSEDDFVFCNLPKKRKNLKNISNIAPPPKKKPPVTIKKPKAAPLSVKRHWEAANKDTQSANQSQNTERAFSDQR</sequence>
<organism evidence="2 3">
    <name type="scientific">Phlebotomus papatasi</name>
    <name type="common">Sandfly</name>
    <dbReference type="NCBI Taxonomy" id="29031"/>
    <lineage>
        <taxon>Eukaryota</taxon>
        <taxon>Metazoa</taxon>
        <taxon>Ecdysozoa</taxon>
        <taxon>Arthropoda</taxon>
        <taxon>Hexapoda</taxon>
        <taxon>Insecta</taxon>
        <taxon>Pterygota</taxon>
        <taxon>Neoptera</taxon>
        <taxon>Endopterygota</taxon>
        <taxon>Diptera</taxon>
        <taxon>Nematocera</taxon>
        <taxon>Psychodoidea</taxon>
        <taxon>Psychodidae</taxon>
        <taxon>Phlebotomus</taxon>
        <taxon>Phlebotomus</taxon>
    </lineage>
</organism>
<evidence type="ECO:0000256" key="1">
    <source>
        <dbReference type="SAM" id="MobiDB-lite"/>
    </source>
</evidence>
<dbReference type="EMBL" id="AJVK01003668">
    <property type="status" value="NOT_ANNOTATED_CDS"/>
    <property type="molecule type" value="Genomic_DNA"/>
</dbReference>
<reference evidence="2" key="1">
    <citation type="submission" date="2022-08" db="UniProtKB">
        <authorList>
            <consortium name="EnsemblMetazoa"/>
        </authorList>
    </citation>
    <scope>IDENTIFICATION</scope>
    <source>
        <strain evidence="2">Israel</strain>
    </source>
</reference>
<feature type="compositionally biased region" description="Basic residues" evidence="1">
    <location>
        <begin position="421"/>
        <end position="433"/>
    </location>
</feature>
<feature type="region of interest" description="Disordered" evidence="1">
    <location>
        <begin position="272"/>
        <end position="330"/>
    </location>
</feature>
<protein>
    <submittedName>
        <fullName evidence="2">Uncharacterized protein</fullName>
    </submittedName>
</protein>
<keyword evidence="3" id="KW-1185">Reference proteome</keyword>
<feature type="compositionally biased region" description="Polar residues" evidence="1">
    <location>
        <begin position="448"/>
        <end position="461"/>
    </location>
</feature>
<dbReference type="VEuPathDB" id="VectorBase:PPAI003107"/>
<evidence type="ECO:0000313" key="2">
    <source>
        <dbReference type="EnsemblMetazoa" id="PPAI003107-PA"/>
    </source>
</evidence>
<accession>A0A1B0D6J8</accession>
<dbReference type="EMBL" id="AJVK01003666">
    <property type="status" value="NOT_ANNOTATED_CDS"/>
    <property type="molecule type" value="Genomic_DNA"/>
</dbReference>
<dbReference type="AlphaFoldDB" id="A0A1B0D6J8"/>
<dbReference type="Proteomes" id="UP000092462">
    <property type="component" value="Unassembled WGS sequence"/>
</dbReference>
<feature type="region of interest" description="Disordered" evidence="1">
    <location>
        <begin position="410"/>
        <end position="467"/>
    </location>
</feature>
<feature type="compositionally biased region" description="Acidic residues" evidence="1">
    <location>
        <begin position="228"/>
        <end position="240"/>
    </location>
</feature>
<dbReference type="EMBL" id="AJVK01003667">
    <property type="status" value="NOT_ANNOTATED_CDS"/>
    <property type="molecule type" value="Genomic_DNA"/>
</dbReference>
<evidence type="ECO:0000313" key="3">
    <source>
        <dbReference type="Proteomes" id="UP000092462"/>
    </source>
</evidence>
<feature type="compositionally biased region" description="Basic and acidic residues" evidence="1">
    <location>
        <begin position="217"/>
        <end position="227"/>
    </location>
</feature>
<feature type="region of interest" description="Disordered" evidence="1">
    <location>
        <begin position="188"/>
        <end position="242"/>
    </location>
</feature>
<feature type="region of interest" description="Disordered" evidence="1">
    <location>
        <begin position="359"/>
        <end position="398"/>
    </location>
</feature>
<proteinExistence type="predicted"/>